<reference evidence="2" key="1">
    <citation type="journal article" date="2019" name="Int. J. Syst. Evol. Microbiol.">
        <title>The Global Catalogue of Microorganisms (GCM) 10K type strain sequencing project: providing services to taxonomists for standard genome sequencing and annotation.</title>
        <authorList>
            <consortium name="The Broad Institute Genomics Platform"/>
            <consortium name="The Broad Institute Genome Sequencing Center for Infectious Disease"/>
            <person name="Wu L."/>
            <person name="Ma J."/>
        </authorList>
    </citation>
    <scope>NUCLEOTIDE SEQUENCE [LARGE SCALE GENOMIC DNA]</scope>
    <source>
        <strain evidence="2">CCTCC AB 2013263</strain>
    </source>
</reference>
<name>A0ABV8AEQ1_9DEIO</name>
<protein>
    <submittedName>
        <fullName evidence="1">Uncharacterized protein</fullName>
    </submittedName>
</protein>
<sequence length="118" mass="12297">MTDAEQRALAAALVSLFGERLNIRVLKGGFRFDWQGEEYGSLMFSQGNCGQAMALDNIVSAALNTAHDTVLEGMGYAGSGPGPLATSTADYLVRPGAFLLRVIAADGAVLSGATFKVP</sequence>
<keyword evidence="2" id="KW-1185">Reference proteome</keyword>
<evidence type="ECO:0000313" key="1">
    <source>
        <dbReference type="EMBL" id="MFC3862660.1"/>
    </source>
</evidence>
<dbReference type="EMBL" id="JBHRZF010000209">
    <property type="protein sequence ID" value="MFC3862660.1"/>
    <property type="molecule type" value="Genomic_DNA"/>
</dbReference>
<gene>
    <name evidence="1" type="ORF">ACFOPQ_17990</name>
</gene>
<evidence type="ECO:0000313" key="2">
    <source>
        <dbReference type="Proteomes" id="UP001595748"/>
    </source>
</evidence>
<accession>A0ABV8AEQ1</accession>
<dbReference type="Proteomes" id="UP001595748">
    <property type="component" value="Unassembled WGS sequence"/>
</dbReference>
<organism evidence="1 2">
    <name type="scientific">Deinococcus antarcticus</name>
    <dbReference type="NCBI Taxonomy" id="1298767"/>
    <lineage>
        <taxon>Bacteria</taxon>
        <taxon>Thermotogati</taxon>
        <taxon>Deinococcota</taxon>
        <taxon>Deinococci</taxon>
        <taxon>Deinococcales</taxon>
        <taxon>Deinococcaceae</taxon>
        <taxon>Deinococcus</taxon>
    </lineage>
</organism>
<comment type="caution">
    <text evidence="1">The sequence shown here is derived from an EMBL/GenBank/DDBJ whole genome shotgun (WGS) entry which is preliminary data.</text>
</comment>
<proteinExistence type="predicted"/>
<dbReference type="RefSeq" id="WP_380080601.1">
    <property type="nucleotide sequence ID" value="NZ_JBHRZF010000209.1"/>
</dbReference>